<dbReference type="InterPro" id="IPR029069">
    <property type="entry name" value="HotDog_dom_sf"/>
</dbReference>
<keyword evidence="12" id="KW-0966">Cell projection</keyword>
<evidence type="ECO:0000256" key="14">
    <source>
        <dbReference type="ARBA" id="ARBA00037002"/>
    </source>
</evidence>
<keyword evidence="6" id="KW-0053">Apoptosis</keyword>
<evidence type="ECO:0000256" key="23">
    <source>
        <dbReference type="ARBA" id="ARBA00048180"/>
    </source>
</evidence>
<sequence length="169" mass="19142">MTQHEWRPLTNIDHDCFGCGQHNHQGLKMTFATNGEQLRSELVIPEHLRGWSNLVHGGITTTILDEMMGWAGIYFLNKFVLTRDIKVRFRLPVFIGESVSVIGYVAECKNDRRALLVAELYNSKGQLAAKAEGDFALFEPQRFAELNLVPDGKLEKMQQMFSCNQNIGA</sequence>
<dbReference type="InterPro" id="IPR052365">
    <property type="entry name" value="THEM4/THEM5_acyl-CoA_thioest"/>
</dbReference>
<keyword evidence="26" id="KW-1185">Reference proteome</keyword>
<evidence type="ECO:0000256" key="15">
    <source>
        <dbReference type="ARBA" id="ARBA00038456"/>
    </source>
</evidence>
<dbReference type="Proteomes" id="UP000596074">
    <property type="component" value="Chromosome"/>
</dbReference>
<dbReference type="GO" id="GO:0016020">
    <property type="term" value="C:membrane"/>
    <property type="evidence" value="ECO:0007669"/>
    <property type="project" value="UniProtKB-SubCell"/>
</dbReference>
<dbReference type="PANTHER" id="PTHR12418">
    <property type="entry name" value="ACYL-COENZYME A THIOESTERASE THEM4"/>
    <property type="match status" value="1"/>
</dbReference>
<evidence type="ECO:0000256" key="4">
    <source>
        <dbReference type="ARBA" id="ARBA00022475"/>
    </source>
</evidence>
<evidence type="ECO:0000256" key="7">
    <source>
        <dbReference type="ARBA" id="ARBA00022801"/>
    </source>
</evidence>
<name>A0A9E8FKD0_9GAMM</name>
<evidence type="ECO:0000256" key="16">
    <source>
        <dbReference type="ARBA" id="ARBA00038848"/>
    </source>
</evidence>
<dbReference type="EC" id="3.1.2.2" evidence="16"/>
<accession>A0A9E8FKD0</accession>
<comment type="subcellular location">
    <subcellularLocation>
        <location evidence="3">Cell projection</location>
        <location evidence="3">Ruffle membrane</location>
    </subcellularLocation>
    <subcellularLocation>
        <location evidence="2">Cytoplasm</location>
    </subcellularLocation>
    <subcellularLocation>
        <location evidence="1">Membrane</location>
        <topology evidence="1">Peripheral membrane protein</topology>
    </subcellularLocation>
</comment>
<dbReference type="GO" id="GO:0006631">
    <property type="term" value="P:fatty acid metabolic process"/>
    <property type="evidence" value="ECO:0007669"/>
    <property type="project" value="UniProtKB-KW"/>
</dbReference>
<evidence type="ECO:0000313" key="25">
    <source>
        <dbReference type="EMBL" id="QQD23212.1"/>
    </source>
</evidence>
<dbReference type="CDD" id="cd03443">
    <property type="entry name" value="PaaI_thioesterase"/>
    <property type="match status" value="1"/>
</dbReference>
<feature type="domain" description="Thioesterase" evidence="24">
    <location>
        <begin position="54"/>
        <end position="125"/>
    </location>
</feature>
<comment type="catalytic activity">
    <reaction evidence="14">
        <text>(9Z)-octadecenoyl-CoA + H2O = (9Z)-octadecenoate + CoA + H(+)</text>
        <dbReference type="Rhea" id="RHEA:40139"/>
        <dbReference type="ChEBI" id="CHEBI:15377"/>
        <dbReference type="ChEBI" id="CHEBI:15378"/>
        <dbReference type="ChEBI" id="CHEBI:30823"/>
        <dbReference type="ChEBI" id="CHEBI:57287"/>
        <dbReference type="ChEBI" id="CHEBI:57387"/>
    </reaction>
    <physiologicalReaction direction="left-to-right" evidence="14">
        <dbReference type="Rhea" id="RHEA:40140"/>
    </physiologicalReaction>
</comment>
<evidence type="ECO:0000256" key="22">
    <source>
        <dbReference type="ARBA" id="ARBA00048074"/>
    </source>
</evidence>
<dbReference type="PANTHER" id="PTHR12418:SF19">
    <property type="entry name" value="ACYL-COENZYME A THIOESTERASE THEM4"/>
    <property type="match status" value="1"/>
</dbReference>
<organism evidence="25 26">
    <name type="scientific">Venatoribacter cucullus</name>
    <dbReference type="NCBI Taxonomy" id="2661630"/>
    <lineage>
        <taxon>Bacteria</taxon>
        <taxon>Pseudomonadati</taxon>
        <taxon>Pseudomonadota</taxon>
        <taxon>Gammaproteobacteria</taxon>
        <taxon>Oceanospirillales</taxon>
        <taxon>Oceanospirillaceae</taxon>
        <taxon>Venatoribacter</taxon>
    </lineage>
</organism>
<evidence type="ECO:0000256" key="2">
    <source>
        <dbReference type="ARBA" id="ARBA00004496"/>
    </source>
</evidence>
<keyword evidence="9" id="KW-0809">Transit peptide</keyword>
<evidence type="ECO:0000256" key="8">
    <source>
        <dbReference type="ARBA" id="ARBA00022832"/>
    </source>
</evidence>
<keyword evidence="8" id="KW-0276">Fatty acid metabolism</keyword>
<evidence type="ECO:0000256" key="3">
    <source>
        <dbReference type="ARBA" id="ARBA00004632"/>
    </source>
</evidence>
<dbReference type="RefSeq" id="WP_228345725.1">
    <property type="nucleotide sequence ID" value="NZ_CP045550.1"/>
</dbReference>
<evidence type="ECO:0000256" key="12">
    <source>
        <dbReference type="ARBA" id="ARBA00023273"/>
    </source>
</evidence>
<evidence type="ECO:0000256" key="11">
    <source>
        <dbReference type="ARBA" id="ARBA00023136"/>
    </source>
</evidence>
<evidence type="ECO:0000256" key="6">
    <source>
        <dbReference type="ARBA" id="ARBA00022703"/>
    </source>
</evidence>
<comment type="catalytic activity">
    <reaction evidence="23">
        <text>tetradecanoyl-CoA + H2O = tetradecanoate + CoA + H(+)</text>
        <dbReference type="Rhea" id="RHEA:40119"/>
        <dbReference type="ChEBI" id="CHEBI:15377"/>
        <dbReference type="ChEBI" id="CHEBI:15378"/>
        <dbReference type="ChEBI" id="CHEBI:30807"/>
        <dbReference type="ChEBI" id="CHEBI:57287"/>
        <dbReference type="ChEBI" id="CHEBI:57385"/>
    </reaction>
    <physiologicalReaction direction="left-to-right" evidence="23">
        <dbReference type="Rhea" id="RHEA:40120"/>
    </physiologicalReaction>
</comment>
<dbReference type="SUPFAM" id="SSF54637">
    <property type="entry name" value="Thioesterase/thiol ester dehydrase-isomerase"/>
    <property type="match status" value="1"/>
</dbReference>
<evidence type="ECO:0000256" key="1">
    <source>
        <dbReference type="ARBA" id="ARBA00004170"/>
    </source>
</evidence>
<comment type="catalytic activity">
    <reaction evidence="19">
        <text>octanoyl-CoA + H2O = octanoate + CoA + H(+)</text>
        <dbReference type="Rhea" id="RHEA:30143"/>
        <dbReference type="ChEBI" id="CHEBI:15377"/>
        <dbReference type="ChEBI" id="CHEBI:15378"/>
        <dbReference type="ChEBI" id="CHEBI:25646"/>
        <dbReference type="ChEBI" id="CHEBI:57287"/>
        <dbReference type="ChEBI" id="CHEBI:57386"/>
    </reaction>
    <physiologicalReaction direction="left-to-right" evidence="19">
        <dbReference type="Rhea" id="RHEA:30144"/>
    </physiologicalReaction>
</comment>
<evidence type="ECO:0000256" key="18">
    <source>
        <dbReference type="ARBA" id="ARBA00043210"/>
    </source>
</evidence>
<evidence type="ECO:0000259" key="24">
    <source>
        <dbReference type="Pfam" id="PF03061"/>
    </source>
</evidence>
<evidence type="ECO:0000256" key="20">
    <source>
        <dbReference type="ARBA" id="ARBA00047734"/>
    </source>
</evidence>
<gene>
    <name evidence="25" type="ORF">GJQ55_01425</name>
</gene>
<keyword evidence="10" id="KW-0443">Lipid metabolism</keyword>
<comment type="similarity">
    <text evidence="15">Belongs to the THEM4/THEM5 thioesterase family.</text>
</comment>
<dbReference type="Gene3D" id="3.10.129.10">
    <property type="entry name" value="Hotdog Thioesterase"/>
    <property type="match status" value="1"/>
</dbReference>
<dbReference type="InterPro" id="IPR006683">
    <property type="entry name" value="Thioestr_dom"/>
</dbReference>
<evidence type="ECO:0000313" key="26">
    <source>
        <dbReference type="Proteomes" id="UP000596074"/>
    </source>
</evidence>
<dbReference type="KEGG" id="vcw:GJQ55_01425"/>
<dbReference type="EMBL" id="CP046056">
    <property type="protein sequence ID" value="QQD23212.1"/>
    <property type="molecule type" value="Genomic_DNA"/>
</dbReference>
<evidence type="ECO:0000256" key="17">
    <source>
        <dbReference type="ARBA" id="ARBA00040123"/>
    </source>
</evidence>
<comment type="catalytic activity">
    <reaction evidence="20">
        <text>hexadecanoyl-CoA + H2O = hexadecanoate + CoA + H(+)</text>
        <dbReference type="Rhea" id="RHEA:16645"/>
        <dbReference type="ChEBI" id="CHEBI:7896"/>
        <dbReference type="ChEBI" id="CHEBI:15377"/>
        <dbReference type="ChEBI" id="CHEBI:15378"/>
        <dbReference type="ChEBI" id="CHEBI:57287"/>
        <dbReference type="ChEBI" id="CHEBI:57379"/>
        <dbReference type="EC" id="3.1.2.2"/>
    </reaction>
    <physiologicalReaction direction="left-to-right" evidence="20">
        <dbReference type="Rhea" id="RHEA:16646"/>
    </physiologicalReaction>
</comment>
<keyword evidence="5" id="KW-0963">Cytoplasm</keyword>
<proteinExistence type="inferred from homology"/>
<protein>
    <recommendedName>
        <fullName evidence="17">Acyl-coenzyme A thioesterase THEM4</fullName>
        <ecNumber evidence="16">3.1.2.2</ecNumber>
    </recommendedName>
    <alternativeName>
        <fullName evidence="18">Thioesterase superfamily member 4</fullName>
    </alternativeName>
</protein>
<evidence type="ECO:0000256" key="5">
    <source>
        <dbReference type="ARBA" id="ARBA00022490"/>
    </source>
</evidence>
<keyword evidence="4" id="KW-1003">Cell membrane</keyword>
<evidence type="ECO:0000256" key="9">
    <source>
        <dbReference type="ARBA" id="ARBA00022946"/>
    </source>
</evidence>
<reference evidence="25 26" key="1">
    <citation type="submission" date="2019-11" db="EMBL/GenBank/DDBJ databases">
        <title>Venatorbacter sp. nov. a predator of Campylobacter and other Gram-negative bacteria.</title>
        <authorList>
            <person name="Saeedi A."/>
            <person name="Cummings N.J."/>
            <person name="Connerton I.F."/>
            <person name="Connerton P.L."/>
        </authorList>
    </citation>
    <scope>NUCLEOTIDE SEQUENCE [LARGE SCALE GENOMIC DNA]</scope>
    <source>
        <strain evidence="25">XL5</strain>
    </source>
</reference>
<dbReference type="Pfam" id="PF03061">
    <property type="entry name" value="4HBT"/>
    <property type="match status" value="1"/>
</dbReference>
<dbReference type="AlphaFoldDB" id="A0A9E8FKD0"/>
<comment type="catalytic activity">
    <reaction evidence="22">
        <text>dodecanoyl-CoA + H2O = dodecanoate + CoA + H(+)</text>
        <dbReference type="Rhea" id="RHEA:30135"/>
        <dbReference type="ChEBI" id="CHEBI:15377"/>
        <dbReference type="ChEBI" id="CHEBI:15378"/>
        <dbReference type="ChEBI" id="CHEBI:18262"/>
        <dbReference type="ChEBI" id="CHEBI:57287"/>
        <dbReference type="ChEBI" id="CHEBI:57375"/>
    </reaction>
    <physiologicalReaction direction="left-to-right" evidence="22">
        <dbReference type="Rhea" id="RHEA:30136"/>
    </physiologicalReaction>
</comment>
<comment type="catalytic activity">
    <reaction evidence="21">
        <text>decanoyl-CoA + H2O = decanoate + CoA + H(+)</text>
        <dbReference type="Rhea" id="RHEA:40059"/>
        <dbReference type="ChEBI" id="CHEBI:15377"/>
        <dbReference type="ChEBI" id="CHEBI:15378"/>
        <dbReference type="ChEBI" id="CHEBI:27689"/>
        <dbReference type="ChEBI" id="CHEBI:57287"/>
        <dbReference type="ChEBI" id="CHEBI:61430"/>
    </reaction>
    <physiologicalReaction direction="left-to-right" evidence="21">
        <dbReference type="Rhea" id="RHEA:40060"/>
    </physiologicalReaction>
</comment>
<evidence type="ECO:0000256" key="13">
    <source>
        <dbReference type="ARBA" id="ARBA00035852"/>
    </source>
</evidence>
<keyword evidence="11" id="KW-0472">Membrane</keyword>
<keyword evidence="7" id="KW-0378">Hydrolase</keyword>
<comment type="catalytic activity">
    <reaction evidence="13">
        <text>(5Z,8Z,11Z,14Z)-eicosatetraenoyl-CoA + H2O = (5Z,8Z,11Z,14Z)-eicosatetraenoate + CoA + H(+)</text>
        <dbReference type="Rhea" id="RHEA:40151"/>
        <dbReference type="ChEBI" id="CHEBI:15377"/>
        <dbReference type="ChEBI" id="CHEBI:15378"/>
        <dbReference type="ChEBI" id="CHEBI:32395"/>
        <dbReference type="ChEBI" id="CHEBI:57287"/>
        <dbReference type="ChEBI" id="CHEBI:57368"/>
    </reaction>
    <physiologicalReaction direction="left-to-right" evidence="13">
        <dbReference type="Rhea" id="RHEA:40152"/>
    </physiologicalReaction>
</comment>
<dbReference type="GO" id="GO:0005737">
    <property type="term" value="C:cytoplasm"/>
    <property type="evidence" value="ECO:0007669"/>
    <property type="project" value="UniProtKB-SubCell"/>
</dbReference>
<evidence type="ECO:0000256" key="21">
    <source>
        <dbReference type="ARBA" id="ARBA00047969"/>
    </source>
</evidence>
<evidence type="ECO:0000256" key="10">
    <source>
        <dbReference type="ARBA" id="ARBA00023098"/>
    </source>
</evidence>
<evidence type="ECO:0000256" key="19">
    <source>
        <dbReference type="ARBA" id="ARBA00047588"/>
    </source>
</evidence>
<dbReference type="GO" id="GO:0016790">
    <property type="term" value="F:thiolester hydrolase activity"/>
    <property type="evidence" value="ECO:0007669"/>
    <property type="project" value="UniProtKB-ARBA"/>
</dbReference>